<feature type="transmembrane region" description="Helical" evidence="6">
    <location>
        <begin position="45"/>
        <end position="70"/>
    </location>
</feature>
<proteinExistence type="predicted"/>
<dbReference type="Pfam" id="PF03151">
    <property type="entry name" value="TPT"/>
    <property type="match status" value="1"/>
</dbReference>
<evidence type="ECO:0000256" key="3">
    <source>
        <dbReference type="ARBA" id="ARBA00022989"/>
    </source>
</evidence>
<feature type="transmembrane region" description="Helical" evidence="6">
    <location>
        <begin position="12"/>
        <end position="33"/>
    </location>
</feature>
<protein>
    <recommendedName>
        <fullName evidence="7">Sugar phosphate transporter domain-containing protein</fullName>
    </recommendedName>
</protein>
<dbReference type="InterPro" id="IPR050186">
    <property type="entry name" value="TPT_transporter"/>
</dbReference>
<evidence type="ECO:0000313" key="9">
    <source>
        <dbReference type="Proteomes" id="UP000313359"/>
    </source>
</evidence>
<evidence type="ECO:0000313" key="8">
    <source>
        <dbReference type="EMBL" id="RPD54236.1"/>
    </source>
</evidence>
<feature type="compositionally biased region" description="Basic and acidic residues" evidence="5">
    <location>
        <begin position="335"/>
        <end position="356"/>
    </location>
</feature>
<evidence type="ECO:0000259" key="7">
    <source>
        <dbReference type="Pfam" id="PF03151"/>
    </source>
</evidence>
<feature type="transmembrane region" description="Helical" evidence="6">
    <location>
        <begin position="190"/>
        <end position="213"/>
    </location>
</feature>
<keyword evidence="2 6" id="KW-0812">Transmembrane</keyword>
<feature type="transmembrane region" description="Helical" evidence="6">
    <location>
        <begin position="158"/>
        <end position="178"/>
    </location>
</feature>
<feature type="domain" description="Sugar phosphate transporter" evidence="7">
    <location>
        <begin position="25"/>
        <end position="310"/>
    </location>
</feature>
<organism evidence="8 9">
    <name type="scientific">Lentinus tigrinus ALCF2SS1-6</name>
    <dbReference type="NCBI Taxonomy" id="1328759"/>
    <lineage>
        <taxon>Eukaryota</taxon>
        <taxon>Fungi</taxon>
        <taxon>Dikarya</taxon>
        <taxon>Basidiomycota</taxon>
        <taxon>Agaricomycotina</taxon>
        <taxon>Agaricomycetes</taxon>
        <taxon>Polyporales</taxon>
        <taxon>Polyporaceae</taxon>
        <taxon>Lentinus</taxon>
    </lineage>
</organism>
<evidence type="ECO:0000256" key="5">
    <source>
        <dbReference type="SAM" id="MobiDB-lite"/>
    </source>
</evidence>
<feature type="transmembrane region" description="Helical" evidence="6">
    <location>
        <begin position="233"/>
        <end position="255"/>
    </location>
</feature>
<dbReference type="PANTHER" id="PTHR11132">
    <property type="entry name" value="SOLUTE CARRIER FAMILY 35"/>
    <property type="match status" value="1"/>
</dbReference>
<keyword evidence="4 6" id="KW-0472">Membrane</keyword>
<dbReference type="OrthoDB" id="5547497at2759"/>
<sequence length="356" mass="38342">MPSPSSHQHPPSRALVAGTVSFYLVAALAMVMANKWVLNTTDTPLFFLLAQLVIAVVLFLFAHMAGLLQLPLQLDMQVCKGLIPMVGLNVVGLSFSNYTLKYVDASFYQVARGMVLPFTVGTSFFLLHARPSLRILAACAVVTTGFFVGVFLDGTEVSLVGVTFGVLSSMITAVHSVVIKKSLDVVHGSALHLSWYTNLLSAVVLAPILVLVGELPGVMKLLFGPNESAPGEMSTLSTFVMGSIITGVFGFLMSVASLMSIKVTSPITHMVSSAVRGVAASMLGYWLFHDTITNGRASSIAIILLGSIWYTWIKHIESQAAKPHYEPVALDDMEEGKSRPENGHAHRHSQVRDARD</sequence>
<keyword evidence="9" id="KW-1185">Reference proteome</keyword>
<evidence type="ECO:0000256" key="6">
    <source>
        <dbReference type="SAM" id="Phobius"/>
    </source>
</evidence>
<dbReference type="SUPFAM" id="SSF103481">
    <property type="entry name" value="Multidrug resistance efflux transporter EmrE"/>
    <property type="match status" value="1"/>
</dbReference>
<feature type="transmembrane region" description="Helical" evidence="6">
    <location>
        <begin position="106"/>
        <end position="126"/>
    </location>
</feature>
<dbReference type="InterPro" id="IPR037185">
    <property type="entry name" value="EmrE-like"/>
</dbReference>
<accession>A0A5C2RVK2</accession>
<dbReference type="AlphaFoldDB" id="A0A5C2RVK2"/>
<keyword evidence="3 6" id="KW-1133">Transmembrane helix</keyword>
<evidence type="ECO:0000256" key="2">
    <source>
        <dbReference type="ARBA" id="ARBA00022692"/>
    </source>
</evidence>
<dbReference type="InterPro" id="IPR004853">
    <property type="entry name" value="Sugar_P_trans_dom"/>
</dbReference>
<name>A0A5C2RVK2_9APHY</name>
<feature type="region of interest" description="Disordered" evidence="5">
    <location>
        <begin position="331"/>
        <end position="356"/>
    </location>
</feature>
<dbReference type="EMBL" id="ML122308">
    <property type="protein sequence ID" value="RPD54236.1"/>
    <property type="molecule type" value="Genomic_DNA"/>
</dbReference>
<gene>
    <name evidence="8" type="ORF">L227DRAFT_580682</name>
</gene>
<feature type="transmembrane region" description="Helical" evidence="6">
    <location>
        <begin position="133"/>
        <end position="152"/>
    </location>
</feature>
<evidence type="ECO:0000256" key="4">
    <source>
        <dbReference type="ARBA" id="ARBA00023136"/>
    </source>
</evidence>
<reference evidence="8" key="1">
    <citation type="journal article" date="2018" name="Genome Biol. Evol.">
        <title>Genomics and development of Lentinus tigrinus, a white-rot wood-decaying mushroom with dimorphic fruiting bodies.</title>
        <authorList>
            <person name="Wu B."/>
            <person name="Xu Z."/>
            <person name="Knudson A."/>
            <person name="Carlson A."/>
            <person name="Chen N."/>
            <person name="Kovaka S."/>
            <person name="LaButti K."/>
            <person name="Lipzen A."/>
            <person name="Pennachio C."/>
            <person name="Riley R."/>
            <person name="Schakwitz W."/>
            <person name="Umezawa K."/>
            <person name="Ohm R.A."/>
            <person name="Grigoriev I.V."/>
            <person name="Nagy L.G."/>
            <person name="Gibbons J."/>
            <person name="Hibbett D."/>
        </authorList>
    </citation>
    <scope>NUCLEOTIDE SEQUENCE [LARGE SCALE GENOMIC DNA]</scope>
    <source>
        <strain evidence="8">ALCF2SS1-6</strain>
    </source>
</reference>
<dbReference type="GO" id="GO:0016020">
    <property type="term" value="C:membrane"/>
    <property type="evidence" value="ECO:0007669"/>
    <property type="project" value="UniProtKB-SubCell"/>
</dbReference>
<comment type="subcellular location">
    <subcellularLocation>
        <location evidence="1">Membrane</location>
        <topology evidence="1">Multi-pass membrane protein</topology>
    </subcellularLocation>
</comment>
<dbReference type="Proteomes" id="UP000313359">
    <property type="component" value="Unassembled WGS sequence"/>
</dbReference>
<evidence type="ECO:0000256" key="1">
    <source>
        <dbReference type="ARBA" id="ARBA00004141"/>
    </source>
</evidence>